<evidence type="ECO:0000256" key="1">
    <source>
        <dbReference type="ARBA" id="ARBA00004141"/>
    </source>
</evidence>
<evidence type="ECO:0000313" key="12">
    <source>
        <dbReference type="EMBL" id="CAE8632838.1"/>
    </source>
</evidence>
<sequence length="292" mass="31411">MSSRSCIGPQVYFVLGSPTSLIDLQRINFGGAAAIFITHCGAGRGEYSALEDWTVDYEVVCCTRLVESQLPKSSTTIVITDIVNDSNHPYLPLPGSTGFSKAELMTIPQKTDLLEGFKAALKNPRGAIKMGGNAEGGSSDKSVQGEYFVQPRFAAGRLFAGSATFTSLAANTFYNPSLIDLVGAMIATQIIMIHLPHSWEGKTYFELFDHLLWNESLLAIGIYRHADMKLAGDVGDTGAGGRKSKVSSQSSGSGKKSKATKRLGFVYTAPPGKETVLVPEDQIICFQARQDL</sequence>
<dbReference type="AlphaFoldDB" id="A0A813H525"/>
<evidence type="ECO:0000256" key="5">
    <source>
        <dbReference type="ARBA" id="ARBA00022826"/>
    </source>
</evidence>
<keyword evidence="4" id="KW-0812">Transmembrane</keyword>
<evidence type="ECO:0000256" key="11">
    <source>
        <dbReference type="SAM" id="MobiDB-lite"/>
    </source>
</evidence>
<comment type="caution">
    <text evidence="12">The sequence shown here is derived from an EMBL/GenBank/DDBJ whole genome shotgun (WGS) entry which is preliminary data.</text>
</comment>
<keyword evidence="3" id="KW-0633">Potassium transport</keyword>
<dbReference type="GO" id="GO:0005267">
    <property type="term" value="F:potassium channel activity"/>
    <property type="evidence" value="ECO:0007669"/>
    <property type="project" value="UniProtKB-KW"/>
</dbReference>
<keyword evidence="7" id="KW-1133">Transmembrane helix</keyword>
<dbReference type="OrthoDB" id="10035564at2759"/>
<evidence type="ECO:0000256" key="6">
    <source>
        <dbReference type="ARBA" id="ARBA00022958"/>
    </source>
</evidence>
<keyword evidence="6" id="KW-0630">Potassium</keyword>
<evidence type="ECO:0000256" key="10">
    <source>
        <dbReference type="ARBA" id="ARBA00023303"/>
    </source>
</evidence>
<keyword evidence="13" id="KW-1185">Reference proteome</keyword>
<reference evidence="12" key="1">
    <citation type="submission" date="2021-02" db="EMBL/GenBank/DDBJ databases">
        <authorList>
            <person name="Dougan E. K."/>
            <person name="Rhodes N."/>
            <person name="Thang M."/>
            <person name="Chan C."/>
        </authorList>
    </citation>
    <scope>NUCLEOTIDE SEQUENCE</scope>
</reference>
<dbReference type="GO" id="GO:0016020">
    <property type="term" value="C:membrane"/>
    <property type="evidence" value="ECO:0007669"/>
    <property type="project" value="UniProtKB-SubCell"/>
</dbReference>
<dbReference type="PANTHER" id="PTHR10027:SF10">
    <property type="entry name" value="SLOWPOKE 2, ISOFORM D"/>
    <property type="match status" value="1"/>
</dbReference>
<keyword evidence="5" id="KW-0631">Potassium channel</keyword>
<evidence type="ECO:0000256" key="4">
    <source>
        <dbReference type="ARBA" id="ARBA00022692"/>
    </source>
</evidence>
<evidence type="ECO:0000256" key="3">
    <source>
        <dbReference type="ARBA" id="ARBA00022538"/>
    </source>
</evidence>
<protein>
    <submittedName>
        <fullName evidence="12">Uncharacterized protein</fullName>
    </submittedName>
</protein>
<evidence type="ECO:0000256" key="9">
    <source>
        <dbReference type="ARBA" id="ARBA00023136"/>
    </source>
</evidence>
<dbReference type="PANTHER" id="PTHR10027">
    <property type="entry name" value="CALCIUM-ACTIVATED POTASSIUM CHANNEL ALPHA CHAIN"/>
    <property type="match status" value="1"/>
</dbReference>
<gene>
    <name evidence="12" type="ORF">PGLA1383_LOCUS48767</name>
</gene>
<keyword evidence="2" id="KW-0813">Transport</keyword>
<dbReference type="EMBL" id="CAJNNV010030538">
    <property type="protein sequence ID" value="CAE8632838.1"/>
    <property type="molecule type" value="Genomic_DNA"/>
</dbReference>
<keyword evidence="9" id="KW-0472">Membrane</keyword>
<feature type="region of interest" description="Disordered" evidence="11">
    <location>
        <begin position="237"/>
        <end position="257"/>
    </location>
</feature>
<accession>A0A813H525</accession>
<comment type="subcellular location">
    <subcellularLocation>
        <location evidence="1">Membrane</location>
        <topology evidence="1">Multi-pass membrane protein</topology>
    </subcellularLocation>
</comment>
<keyword evidence="10" id="KW-0407">Ion channel</keyword>
<organism evidence="12 13">
    <name type="scientific">Polarella glacialis</name>
    <name type="common">Dinoflagellate</name>
    <dbReference type="NCBI Taxonomy" id="89957"/>
    <lineage>
        <taxon>Eukaryota</taxon>
        <taxon>Sar</taxon>
        <taxon>Alveolata</taxon>
        <taxon>Dinophyceae</taxon>
        <taxon>Suessiales</taxon>
        <taxon>Suessiaceae</taxon>
        <taxon>Polarella</taxon>
    </lineage>
</organism>
<dbReference type="InterPro" id="IPR047871">
    <property type="entry name" value="K_chnl_Slo-like"/>
</dbReference>
<dbReference type="Proteomes" id="UP000654075">
    <property type="component" value="Unassembled WGS sequence"/>
</dbReference>
<evidence type="ECO:0000256" key="8">
    <source>
        <dbReference type="ARBA" id="ARBA00023065"/>
    </source>
</evidence>
<name>A0A813H525_POLGL</name>
<evidence type="ECO:0000313" key="13">
    <source>
        <dbReference type="Proteomes" id="UP000654075"/>
    </source>
</evidence>
<evidence type="ECO:0000256" key="7">
    <source>
        <dbReference type="ARBA" id="ARBA00022989"/>
    </source>
</evidence>
<keyword evidence="8" id="KW-0406">Ion transport</keyword>
<evidence type="ECO:0000256" key="2">
    <source>
        <dbReference type="ARBA" id="ARBA00022448"/>
    </source>
</evidence>
<proteinExistence type="predicted"/>